<dbReference type="Proteomes" id="UP001302602">
    <property type="component" value="Unassembled WGS sequence"/>
</dbReference>
<evidence type="ECO:0000313" key="3">
    <source>
        <dbReference type="Proteomes" id="UP001302602"/>
    </source>
</evidence>
<feature type="transmembrane region" description="Helical" evidence="1">
    <location>
        <begin position="37"/>
        <end position="60"/>
    </location>
</feature>
<evidence type="ECO:0000313" key="2">
    <source>
        <dbReference type="EMBL" id="KAK4128700.1"/>
    </source>
</evidence>
<comment type="caution">
    <text evidence="2">The sequence shown here is derived from an EMBL/GenBank/DDBJ whole genome shotgun (WGS) entry which is preliminary data.</text>
</comment>
<dbReference type="AlphaFoldDB" id="A0AAN6U916"/>
<gene>
    <name evidence="2" type="ORF">N657DRAFT_36335</name>
</gene>
<reference evidence="2" key="1">
    <citation type="journal article" date="2023" name="Mol. Phylogenet. Evol.">
        <title>Genome-scale phylogeny and comparative genomics of the fungal order Sordariales.</title>
        <authorList>
            <person name="Hensen N."/>
            <person name="Bonometti L."/>
            <person name="Westerberg I."/>
            <person name="Brannstrom I.O."/>
            <person name="Guillou S."/>
            <person name="Cros-Aarteil S."/>
            <person name="Calhoun S."/>
            <person name="Haridas S."/>
            <person name="Kuo A."/>
            <person name="Mondo S."/>
            <person name="Pangilinan J."/>
            <person name="Riley R."/>
            <person name="LaButti K."/>
            <person name="Andreopoulos B."/>
            <person name="Lipzen A."/>
            <person name="Chen C."/>
            <person name="Yan M."/>
            <person name="Daum C."/>
            <person name="Ng V."/>
            <person name="Clum A."/>
            <person name="Steindorff A."/>
            <person name="Ohm R.A."/>
            <person name="Martin F."/>
            <person name="Silar P."/>
            <person name="Natvig D.O."/>
            <person name="Lalanne C."/>
            <person name="Gautier V."/>
            <person name="Ament-Velasquez S.L."/>
            <person name="Kruys A."/>
            <person name="Hutchinson M.I."/>
            <person name="Powell A.J."/>
            <person name="Barry K."/>
            <person name="Miller A.N."/>
            <person name="Grigoriev I.V."/>
            <person name="Debuchy R."/>
            <person name="Gladieux P."/>
            <person name="Hiltunen Thoren M."/>
            <person name="Johannesson H."/>
        </authorList>
    </citation>
    <scope>NUCLEOTIDE SEQUENCE</scope>
    <source>
        <strain evidence="2">CBS 731.68</strain>
    </source>
</reference>
<dbReference type="EMBL" id="MU853223">
    <property type="protein sequence ID" value="KAK4128700.1"/>
    <property type="molecule type" value="Genomic_DNA"/>
</dbReference>
<reference evidence="2" key="2">
    <citation type="submission" date="2023-05" db="EMBL/GenBank/DDBJ databases">
        <authorList>
            <consortium name="Lawrence Berkeley National Laboratory"/>
            <person name="Steindorff A."/>
            <person name="Hensen N."/>
            <person name="Bonometti L."/>
            <person name="Westerberg I."/>
            <person name="Brannstrom I.O."/>
            <person name="Guillou S."/>
            <person name="Cros-Aarteil S."/>
            <person name="Calhoun S."/>
            <person name="Haridas S."/>
            <person name="Kuo A."/>
            <person name="Mondo S."/>
            <person name="Pangilinan J."/>
            <person name="Riley R."/>
            <person name="Labutti K."/>
            <person name="Andreopoulos B."/>
            <person name="Lipzen A."/>
            <person name="Chen C."/>
            <person name="Yanf M."/>
            <person name="Daum C."/>
            <person name="Ng V."/>
            <person name="Clum A."/>
            <person name="Ohm R."/>
            <person name="Martin F."/>
            <person name="Silar P."/>
            <person name="Natvig D."/>
            <person name="Lalanne C."/>
            <person name="Gautier V."/>
            <person name="Ament-Velasquez S.L."/>
            <person name="Kruys A."/>
            <person name="Hutchinson M.I."/>
            <person name="Powell A.J."/>
            <person name="Barry K."/>
            <person name="Miller A.N."/>
            <person name="Grigoriev I.V."/>
            <person name="Debuchy R."/>
            <person name="Gladieux P."/>
            <person name="Thoren M.H."/>
            <person name="Johannesson H."/>
        </authorList>
    </citation>
    <scope>NUCLEOTIDE SEQUENCE</scope>
    <source>
        <strain evidence="2">CBS 731.68</strain>
    </source>
</reference>
<dbReference type="RefSeq" id="XP_062652471.1">
    <property type="nucleotide sequence ID" value="XM_062786994.1"/>
</dbReference>
<accession>A0AAN6U916</accession>
<evidence type="ECO:0000256" key="1">
    <source>
        <dbReference type="SAM" id="Phobius"/>
    </source>
</evidence>
<keyword evidence="1" id="KW-1133">Transmembrane helix</keyword>
<organism evidence="2 3">
    <name type="scientific">Parathielavia appendiculata</name>
    <dbReference type="NCBI Taxonomy" id="2587402"/>
    <lineage>
        <taxon>Eukaryota</taxon>
        <taxon>Fungi</taxon>
        <taxon>Dikarya</taxon>
        <taxon>Ascomycota</taxon>
        <taxon>Pezizomycotina</taxon>
        <taxon>Sordariomycetes</taxon>
        <taxon>Sordariomycetidae</taxon>
        <taxon>Sordariales</taxon>
        <taxon>Chaetomiaceae</taxon>
        <taxon>Parathielavia</taxon>
    </lineage>
</organism>
<feature type="transmembrane region" description="Helical" evidence="1">
    <location>
        <begin position="81"/>
        <end position="102"/>
    </location>
</feature>
<sequence length="146" mass="17360">MMLVCYICGGRICRLPCSSYAHSVGSWWMLEFSWRDIFPLFSLSPLVSFHFFHIITSLSRSIHIMDGFTKSYDSRRRRKRTMTALGFHGSSTVLFILIWVAFRFFDDLVAFWAARQRYNQLPTWIWRAQHRLELGIKTKTTAMHER</sequence>
<keyword evidence="3" id="KW-1185">Reference proteome</keyword>
<protein>
    <submittedName>
        <fullName evidence="2">Uncharacterized protein</fullName>
    </submittedName>
</protein>
<keyword evidence="1" id="KW-0812">Transmembrane</keyword>
<dbReference type="GeneID" id="87823764"/>
<name>A0AAN6U916_9PEZI</name>
<proteinExistence type="predicted"/>
<keyword evidence="1" id="KW-0472">Membrane</keyword>